<feature type="compositionally biased region" description="Polar residues" evidence="1">
    <location>
        <begin position="285"/>
        <end position="297"/>
    </location>
</feature>
<organism evidence="3 4">
    <name type="scientific">Meganyctiphanes norvegica</name>
    <name type="common">Northern krill</name>
    <name type="synonym">Thysanopoda norvegica</name>
    <dbReference type="NCBI Taxonomy" id="48144"/>
    <lineage>
        <taxon>Eukaryota</taxon>
        <taxon>Metazoa</taxon>
        <taxon>Ecdysozoa</taxon>
        <taxon>Arthropoda</taxon>
        <taxon>Crustacea</taxon>
        <taxon>Multicrustacea</taxon>
        <taxon>Malacostraca</taxon>
        <taxon>Eumalacostraca</taxon>
        <taxon>Eucarida</taxon>
        <taxon>Euphausiacea</taxon>
        <taxon>Euphausiidae</taxon>
        <taxon>Meganyctiphanes</taxon>
    </lineage>
</organism>
<evidence type="ECO:0000256" key="1">
    <source>
        <dbReference type="SAM" id="MobiDB-lite"/>
    </source>
</evidence>
<keyword evidence="2" id="KW-0472">Membrane</keyword>
<proteinExistence type="predicted"/>
<feature type="compositionally biased region" description="Basic and acidic residues" evidence="1">
    <location>
        <begin position="420"/>
        <end position="430"/>
    </location>
</feature>
<gene>
    <name evidence="3" type="ORF">MNOR_LOCUS30094</name>
</gene>
<keyword evidence="2" id="KW-1133">Transmembrane helix</keyword>
<feature type="region of interest" description="Disordered" evidence="1">
    <location>
        <begin position="406"/>
        <end position="439"/>
    </location>
</feature>
<feature type="region of interest" description="Disordered" evidence="1">
    <location>
        <begin position="223"/>
        <end position="356"/>
    </location>
</feature>
<feature type="compositionally biased region" description="Polar residues" evidence="1">
    <location>
        <begin position="317"/>
        <end position="335"/>
    </location>
</feature>
<dbReference type="EMBL" id="CAXKWB010036141">
    <property type="protein sequence ID" value="CAL4147600.1"/>
    <property type="molecule type" value="Genomic_DNA"/>
</dbReference>
<dbReference type="Proteomes" id="UP001497623">
    <property type="component" value="Unassembled WGS sequence"/>
</dbReference>
<evidence type="ECO:0000313" key="3">
    <source>
        <dbReference type="EMBL" id="CAL4147600.1"/>
    </source>
</evidence>
<reference evidence="3 4" key="1">
    <citation type="submission" date="2024-05" db="EMBL/GenBank/DDBJ databases">
        <authorList>
            <person name="Wallberg A."/>
        </authorList>
    </citation>
    <scope>NUCLEOTIDE SEQUENCE [LARGE SCALE GENOMIC DNA]</scope>
</reference>
<dbReference type="AlphaFoldDB" id="A0AAV2S144"/>
<keyword evidence="2" id="KW-0812">Transmembrane</keyword>
<evidence type="ECO:0000256" key="2">
    <source>
        <dbReference type="SAM" id="Phobius"/>
    </source>
</evidence>
<comment type="caution">
    <text evidence="3">The sequence shown here is derived from an EMBL/GenBank/DDBJ whole genome shotgun (WGS) entry which is preliminary data.</text>
</comment>
<evidence type="ECO:0000313" key="4">
    <source>
        <dbReference type="Proteomes" id="UP001497623"/>
    </source>
</evidence>
<feature type="transmembrane region" description="Helical" evidence="2">
    <location>
        <begin position="101"/>
        <end position="123"/>
    </location>
</feature>
<accession>A0AAV2S144</accession>
<protein>
    <submittedName>
        <fullName evidence="3">Uncharacterized protein</fullName>
    </submittedName>
</protein>
<keyword evidence="4" id="KW-1185">Reference proteome</keyword>
<name>A0AAV2S144_MEGNR</name>
<feature type="region of interest" description="Disordered" evidence="1">
    <location>
        <begin position="184"/>
        <end position="209"/>
    </location>
</feature>
<feature type="compositionally biased region" description="Polar residues" evidence="1">
    <location>
        <begin position="196"/>
        <end position="209"/>
    </location>
</feature>
<sequence length="439" mass="49394">MITEFHSNAALLKNYVLVSRMEWVSGDWEIMEWDCECGGPLPPVFNLPPPPKPPPLPDVYGILQDFGTDLTDCEFPWTCPVYHPGGGIHEDYRTASVEAPLAVVIISAVILLLLVLIPVIVICRMRCNKRSSKSCTDISGAIIYDDLPSAPSYVPARTRANSRLKPMNIRRDEAFSNHLGLHLYTPEPRSRPTSEHFYQSISSGSDTCSYSNSEVIHRNGHLMMPASPYQRPSSNLPNDDDDSEMEPLAPSNIGEDSDGTPVRTARYTPRQKLNHSPCHVPRQSPGYTPNRTPNRTPLHSPYCSPEHQRHPYHPSAPQRSPSPSDDSVYYVTSSLHGGRPMTPQERGLPPLPSRSDKFRIYFSTDRNLRMHNSSGKPRVPPPIRRSVSGLAQAKYGYGVPVRRWQSDANKHRMLHLPLSSRERSPQKQPEEEPLYENMP</sequence>